<evidence type="ECO:0000256" key="4">
    <source>
        <dbReference type="PROSITE-ProRule" id="PRU00091"/>
    </source>
</evidence>
<dbReference type="AlphaFoldDB" id="D7G5L4"/>
<keyword evidence="8" id="KW-1185">Reference proteome</keyword>
<keyword evidence="2 4" id="KW-0863">Zinc-finger</keyword>
<evidence type="ECO:0000313" key="7">
    <source>
        <dbReference type="EMBL" id="CBJ33860.1"/>
    </source>
</evidence>
<evidence type="ECO:0000256" key="3">
    <source>
        <dbReference type="ARBA" id="ARBA00022833"/>
    </source>
</evidence>
<dbReference type="OrthoDB" id="70570at2759"/>
<organism evidence="7 8">
    <name type="scientific">Ectocarpus siliculosus</name>
    <name type="common">Brown alga</name>
    <name type="synonym">Conferva siliculosa</name>
    <dbReference type="NCBI Taxonomy" id="2880"/>
    <lineage>
        <taxon>Eukaryota</taxon>
        <taxon>Sar</taxon>
        <taxon>Stramenopiles</taxon>
        <taxon>Ochrophyta</taxon>
        <taxon>PX clade</taxon>
        <taxon>Phaeophyceae</taxon>
        <taxon>Ectocarpales</taxon>
        <taxon>Ectocarpaceae</taxon>
        <taxon>Ectocarpus</taxon>
    </lineage>
</organism>
<dbReference type="InParanoid" id="D7G5L4"/>
<gene>
    <name evidence="7" type="ORF">Esi_0653_0004</name>
</gene>
<feature type="domain" description="FYVE-type" evidence="6">
    <location>
        <begin position="43"/>
        <end position="82"/>
    </location>
</feature>
<dbReference type="PROSITE" id="PS50178">
    <property type="entry name" value="ZF_FYVE"/>
    <property type="match status" value="1"/>
</dbReference>
<keyword evidence="3" id="KW-0862">Zinc</keyword>
<dbReference type="Pfam" id="PF01363">
    <property type="entry name" value="FYVE"/>
    <property type="match status" value="1"/>
</dbReference>
<dbReference type="InterPro" id="IPR000306">
    <property type="entry name" value="Znf_FYVE"/>
</dbReference>
<dbReference type="GO" id="GO:0008270">
    <property type="term" value="F:zinc ion binding"/>
    <property type="evidence" value="ECO:0007669"/>
    <property type="project" value="UniProtKB-KW"/>
</dbReference>
<dbReference type="InterPro" id="IPR017455">
    <property type="entry name" value="Znf_FYVE-rel"/>
</dbReference>
<sequence length="82" mass="9568">MTTNKLRLTLDEEDQAKQQQTKPCATPRGFREIPLQITPSTWKTDLTKCNVCGDRFTWLNHRHKCRNCWQAVCNSCAKSRKT</sequence>
<evidence type="ECO:0000256" key="5">
    <source>
        <dbReference type="SAM" id="MobiDB-lite"/>
    </source>
</evidence>
<feature type="region of interest" description="Disordered" evidence="5">
    <location>
        <begin position="1"/>
        <end position="26"/>
    </location>
</feature>
<dbReference type="Gene3D" id="3.30.40.10">
    <property type="entry name" value="Zinc/RING finger domain, C3HC4 (zinc finger)"/>
    <property type="match status" value="1"/>
</dbReference>
<proteinExistence type="predicted"/>
<dbReference type="SUPFAM" id="SSF57903">
    <property type="entry name" value="FYVE/PHD zinc finger"/>
    <property type="match status" value="1"/>
</dbReference>
<dbReference type="EMBL" id="FN649760">
    <property type="protein sequence ID" value="CBJ33860.1"/>
    <property type="molecule type" value="Genomic_DNA"/>
</dbReference>
<reference evidence="7 8" key="1">
    <citation type="journal article" date="2010" name="Nature">
        <title>The Ectocarpus genome and the independent evolution of multicellularity in brown algae.</title>
        <authorList>
            <person name="Cock J.M."/>
            <person name="Sterck L."/>
            <person name="Rouze P."/>
            <person name="Scornet D."/>
            <person name="Allen A.E."/>
            <person name="Amoutzias G."/>
            <person name="Anthouard V."/>
            <person name="Artiguenave F."/>
            <person name="Aury J.M."/>
            <person name="Badger J.H."/>
            <person name="Beszteri B."/>
            <person name="Billiau K."/>
            <person name="Bonnet E."/>
            <person name="Bothwell J.H."/>
            <person name="Bowler C."/>
            <person name="Boyen C."/>
            <person name="Brownlee C."/>
            <person name="Carrano C.J."/>
            <person name="Charrier B."/>
            <person name="Cho G.Y."/>
            <person name="Coelho S.M."/>
            <person name="Collen J."/>
            <person name="Corre E."/>
            <person name="Da Silva C."/>
            <person name="Delage L."/>
            <person name="Delaroque N."/>
            <person name="Dittami S.M."/>
            <person name="Doulbeau S."/>
            <person name="Elias M."/>
            <person name="Farnham G."/>
            <person name="Gachon C.M."/>
            <person name="Gschloessl B."/>
            <person name="Heesch S."/>
            <person name="Jabbari K."/>
            <person name="Jubin C."/>
            <person name="Kawai H."/>
            <person name="Kimura K."/>
            <person name="Kloareg B."/>
            <person name="Kupper F.C."/>
            <person name="Lang D."/>
            <person name="Le Bail A."/>
            <person name="Leblanc C."/>
            <person name="Lerouge P."/>
            <person name="Lohr M."/>
            <person name="Lopez P.J."/>
            <person name="Martens C."/>
            <person name="Maumus F."/>
            <person name="Michel G."/>
            <person name="Miranda-Saavedra D."/>
            <person name="Morales J."/>
            <person name="Moreau H."/>
            <person name="Motomura T."/>
            <person name="Nagasato C."/>
            <person name="Napoli C.A."/>
            <person name="Nelson D.R."/>
            <person name="Nyvall-Collen P."/>
            <person name="Peters A.F."/>
            <person name="Pommier C."/>
            <person name="Potin P."/>
            <person name="Poulain J."/>
            <person name="Quesneville H."/>
            <person name="Read B."/>
            <person name="Rensing S.A."/>
            <person name="Ritter A."/>
            <person name="Rousvoal S."/>
            <person name="Samanta M."/>
            <person name="Samson G."/>
            <person name="Schroeder D.C."/>
            <person name="Segurens B."/>
            <person name="Strittmatter M."/>
            <person name="Tonon T."/>
            <person name="Tregear J.W."/>
            <person name="Valentin K."/>
            <person name="von Dassow P."/>
            <person name="Yamagishi T."/>
            <person name="Van de Peer Y."/>
            <person name="Wincker P."/>
        </authorList>
    </citation>
    <scope>NUCLEOTIDE SEQUENCE [LARGE SCALE GENOMIC DNA]</scope>
    <source>
        <strain evidence="8">Ec32 / CCAP1310/4</strain>
    </source>
</reference>
<evidence type="ECO:0000259" key="6">
    <source>
        <dbReference type="PROSITE" id="PS50178"/>
    </source>
</evidence>
<protein>
    <recommendedName>
        <fullName evidence="6">FYVE-type domain-containing protein</fullName>
    </recommendedName>
</protein>
<dbReference type="InterPro" id="IPR013083">
    <property type="entry name" value="Znf_RING/FYVE/PHD"/>
</dbReference>
<keyword evidence="1" id="KW-0479">Metal-binding</keyword>
<dbReference type="InterPro" id="IPR011011">
    <property type="entry name" value="Znf_FYVE_PHD"/>
</dbReference>
<evidence type="ECO:0000256" key="1">
    <source>
        <dbReference type="ARBA" id="ARBA00022723"/>
    </source>
</evidence>
<accession>D7G5L4</accession>
<evidence type="ECO:0000256" key="2">
    <source>
        <dbReference type="ARBA" id="ARBA00022771"/>
    </source>
</evidence>
<name>D7G5L4_ECTSI</name>
<dbReference type="Proteomes" id="UP000002630">
    <property type="component" value="Unassembled WGS sequence"/>
</dbReference>
<evidence type="ECO:0000313" key="8">
    <source>
        <dbReference type="Proteomes" id="UP000002630"/>
    </source>
</evidence>